<sequence>MTNHVNLTFHGAAKTVTGSCLEIESDGTRILVDCGLFQGSRSLETLNHGAFAFAPEGIDAVVLTHAHIDHCGLLPKLVARGFEGPIFCTDETSELLQYMLADAGRIQEFEAQRRNQRRDRAGEGTFEPLYTEQDGLTAWRQTRPVPLEEWFQPTPGFRARLWNAGHILGATSAEVDAGGVSLLCSGDLGPQYKAFHADPEGPSGLDYVICEATYGSRSRAKLTISERRDLLEGEINRASSRGGNLVIPAFALERTQELLLDIAYLADENRIPNVPVFVDSPLANRATSVFARHAAELEDLEGKDIFHHPAIHYVDDAAVSMRINTMSGVIIIAASGMCEAGRVRHHLAHNLHRRDSTILFVGFQAQGSLGRIILEGAKQVRISGSDVNVRAHIRRIDSYSAHADQAELLDWIKARNPISGSLFLTHGEPGAIAALTELVSDDDPSLSIVTPKIGECYQLQSGTPAKLAGTARTDAAQLIGRDWQNDYADFAVSLKRQLARISETGNRQKAITEMRRVLERYSDVHDSQTEPVRD</sequence>
<accession>A0A1H4ICT8</accession>
<dbReference type="Proteomes" id="UP000183561">
    <property type="component" value="Unassembled WGS sequence"/>
</dbReference>
<dbReference type="RefSeq" id="WP_072950831.1">
    <property type="nucleotide sequence ID" value="NZ_FNSV01000002.1"/>
</dbReference>
<evidence type="ECO:0000259" key="3">
    <source>
        <dbReference type="SMART" id="SM01027"/>
    </source>
</evidence>
<evidence type="ECO:0000256" key="1">
    <source>
        <dbReference type="ARBA" id="ARBA00022801"/>
    </source>
</evidence>
<organism evidence="4 5">
    <name type="scientific">Rhodococcus koreensis</name>
    <dbReference type="NCBI Taxonomy" id="99653"/>
    <lineage>
        <taxon>Bacteria</taxon>
        <taxon>Bacillati</taxon>
        <taxon>Actinomycetota</taxon>
        <taxon>Actinomycetes</taxon>
        <taxon>Mycobacteriales</taxon>
        <taxon>Nocardiaceae</taxon>
        <taxon>Rhodococcus</taxon>
    </lineage>
</organism>
<gene>
    <name evidence="4" type="ORF">SAMN04490239_0458</name>
</gene>
<dbReference type="CDD" id="cd16295">
    <property type="entry name" value="TTHA0252-CPSF-like_MBL-fold"/>
    <property type="match status" value="1"/>
</dbReference>
<dbReference type="AlphaFoldDB" id="A0A1H4ICT8"/>
<dbReference type="InterPro" id="IPR022712">
    <property type="entry name" value="Beta_Casp"/>
</dbReference>
<keyword evidence="5" id="KW-1185">Reference proteome</keyword>
<evidence type="ECO:0000313" key="5">
    <source>
        <dbReference type="Proteomes" id="UP000183561"/>
    </source>
</evidence>
<dbReference type="Pfam" id="PF00753">
    <property type="entry name" value="Lactamase_B"/>
    <property type="match status" value="1"/>
</dbReference>
<reference evidence="5" key="1">
    <citation type="submission" date="2016-10" db="EMBL/GenBank/DDBJ databases">
        <authorList>
            <person name="Varghese N."/>
            <person name="Submissions S."/>
        </authorList>
    </citation>
    <scope>NUCLEOTIDE SEQUENCE [LARGE SCALE GENOMIC DNA]</scope>
    <source>
        <strain evidence="5">DSM 44498</strain>
    </source>
</reference>
<dbReference type="InterPro" id="IPR011108">
    <property type="entry name" value="RMMBL"/>
</dbReference>
<dbReference type="GO" id="GO:0016787">
    <property type="term" value="F:hydrolase activity"/>
    <property type="evidence" value="ECO:0007669"/>
    <property type="project" value="UniProtKB-KW"/>
</dbReference>
<dbReference type="SUPFAM" id="SSF56281">
    <property type="entry name" value="Metallo-hydrolase/oxidoreductase"/>
    <property type="match status" value="1"/>
</dbReference>
<dbReference type="Gene3D" id="3.40.50.10890">
    <property type="match status" value="1"/>
</dbReference>
<dbReference type="PANTHER" id="PTHR11203:SF37">
    <property type="entry name" value="INTEGRATOR COMPLEX SUBUNIT 11"/>
    <property type="match status" value="1"/>
</dbReference>
<proteinExistence type="predicted"/>
<dbReference type="Pfam" id="PF10996">
    <property type="entry name" value="Beta-Casp"/>
    <property type="match status" value="1"/>
</dbReference>
<keyword evidence="1" id="KW-0378">Hydrolase</keyword>
<dbReference type="Gene3D" id="3.60.15.10">
    <property type="entry name" value="Ribonuclease Z/Hydroxyacylglutathione hydrolase-like"/>
    <property type="match status" value="1"/>
</dbReference>
<feature type="domain" description="Metallo-beta-lactamase" evidence="2">
    <location>
        <begin position="17"/>
        <end position="234"/>
    </location>
</feature>
<dbReference type="EMBL" id="FNSV01000002">
    <property type="protein sequence ID" value="SEB31877.1"/>
    <property type="molecule type" value="Genomic_DNA"/>
</dbReference>
<evidence type="ECO:0000313" key="4">
    <source>
        <dbReference type="EMBL" id="SEB31877.1"/>
    </source>
</evidence>
<name>A0A1H4ICT8_9NOCA</name>
<dbReference type="PANTHER" id="PTHR11203">
    <property type="entry name" value="CLEAVAGE AND POLYADENYLATION SPECIFICITY FACTOR FAMILY MEMBER"/>
    <property type="match status" value="1"/>
</dbReference>
<evidence type="ECO:0000259" key="2">
    <source>
        <dbReference type="SMART" id="SM00849"/>
    </source>
</evidence>
<dbReference type="InterPro" id="IPR036866">
    <property type="entry name" value="RibonucZ/Hydroxyglut_hydro"/>
</dbReference>
<dbReference type="InterPro" id="IPR050698">
    <property type="entry name" value="MBL"/>
</dbReference>
<dbReference type="InterPro" id="IPR001279">
    <property type="entry name" value="Metallo-B-lactamas"/>
</dbReference>
<dbReference type="SMART" id="SM01027">
    <property type="entry name" value="Beta-Casp"/>
    <property type="match status" value="1"/>
</dbReference>
<dbReference type="GO" id="GO:0004521">
    <property type="term" value="F:RNA endonuclease activity"/>
    <property type="evidence" value="ECO:0007669"/>
    <property type="project" value="TreeGrafter"/>
</dbReference>
<protein>
    <submittedName>
        <fullName evidence="4">Metallo-beta-lactamase family protein</fullName>
    </submittedName>
</protein>
<feature type="domain" description="Beta-Casp" evidence="3">
    <location>
        <begin position="255"/>
        <end position="373"/>
    </location>
</feature>
<dbReference type="OrthoDB" id="2971563at2"/>
<dbReference type="Pfam" id="PF07521">
    <property type="entry name" value="RMMBL"/>
    <property type="match status" value="1"/>
</dbReference>
<dbReference type="SMART" id="SM00849">
    <property type="entry name" value="Lactamase_B"/>
    <property type="match status" value="1"/>
</dbReference>